<dbReference type="EMBL" id="JARKIF010000041">
    <property type="protein sequence ID" value="KAJ7609268.1"/>
    <property type="molecule type" value="Genomic_DNA"/>
</dbReference>
<sequence>MTLPPVTEYRSGMVRWSHRVSLGVRTQADPRPIRNGLPTQRQLGVISIWWTHDAAFHRPDIRGVNLVEGEEKRTRHRPEVSRHCGVSGTTQSPAARNRHRITTGLCMNRDVHYHRREYPDSELEGAVRIALLQLPELAWSHEREAFFLWQPTSLKFSVRLCVDNPYEDLSFVPPNKNVLWYEHLILLDGPYTFGFPRSLDSESQQFEQ</sequence>
<reference evidence="2" key="1">
    <citation type="submission" date="2023-03" db="EMBL/GenBank/DDBJ databases">
        <title>Massive genome expansion in bonnet fungi (Mycena s.s.) driven by repeated elements and novel gene families across ecological guilds.</title>
        <authorList>
            <consortium name="Lawrence Berkeley National Laboratory"/>
            <person name="Harder C.B."/>
            <person name="Miyauchi S."/>
            <person name="Viragh M."/>
            <person name="Kuo A."/>
            <person name="Thoen E."/>
            <person name="Andreopoulos B."/>
            <person name="Lu D."/>
            <person name="Skrede I."/>
            <person name="Drula E."/>
            <person name="Henrissat B."/>
            <person name="Morin E."/>
            <person name="Kohler A."/>
            <person name="Barry K."/>
            <person name="LaButti K."/>
            <person name="Morin E."/>
            <person name="Salamov A."/>
            <person name="Lipzen A."/>
            <person name="Mereny Z."/>
            <person name="Hegedus B."/>
            <person name="Baldrian P."/>
            <person name="Stursova M."/>
            <person name="Weitz H."/>
            <person name="Taylor A."/>
            <person name="Grigoriev I.V."/>
            <person name="Nagy L.G."/>
            <person name="Martin F."/>
            <person name="Kauserud H."/>
        </authorList>
    </citation>
    <scope>NUCLEOTIDE SEQUENCE</scope>
    <source>
        <strain evidence="2">9284</strain>
    </source>
</reference>
<feature type="region of interest" description="Disordered" evidence="1">
    <location>
        <begin position="70"/>
        <end position="94"/>
    </location>
</feature>
<name>A0AAD7B324_9AGAR</name>
<dbReference type="Proteomes" id="UP001221142">
    <property type="component" value="Unassembled WGS sequence"/>
</dbReference>
<gene>
    <name evidence="2" type="ORF">FB45DRAFT_876689</name>
</gene>
<dbReference type="AlphaFoldDB" id="A0AAD7B324"/>
<accession>A0AAD7B324</accession>
<evidence type="ECO:0000256" key="1">
    <source>
        <dbReference type="SAM" id="MobiDB-lite"/>
    </source>
</evidence>
<evidence type="ECO:0000313" key="2">
    <source>
        <dbReference type="EMBL" id="KAJ7609268.1"/>
    </source>
</evidence>
<comment type="caution">
    <text evidence="2">The sequence shown here is derived from an EMBL/GenBank/DDBJ whole genome shotgun (WGS) entry which is preliminary data.</text>
</comment>
<keyword evidence="3" id="KW-1185">Reference proteome</keyword>
<feature type="compositionally biased region" description="Basic and acidic residues" evidence="1">
    <location>
        <begin position="70"/>
        <end position="82"/>
    </location>
</feature>
<protein>
    <submittedName>
        <fullName evidence="2">Uncharacterized protein</fullName>
    </submittedName>
</protein>
<organism evidence="2 3">
    <name type="scientific">Roridomyces roridus</name>
    <dbReference type="NCBI Taxonomy" id="1738132"/>
    <lineage>
        <taxon>Eukaryota</taxon>
        <taxon>Fungi</taxon>
        <taxon>Dikarya</taxon>
        <taxon>Basidiomycota</taxon>
        <taxon>Agaricomycotina</taxon>
        <taxon>Agaricomycetes</taxon>
        <taxon>Agaricomycetidae</taxon>
        <taxon>Agaricales</taxon>
        <taxon>Marasmiineae</taxon>
        <taxon>Mycenaceae</taxon>
        <taxon>Roridomyces</taxon>
    </lineage>
</organism>
<evidence type="ECO:0000313" key="3">
    <source>
        <dbReference type="Proteomes" id="UP001221142"/>
    </source>
</evidence>
<proteinExistence type="predicted"/>